<dbReference type="AlphaFoldDB" id="A0A238FBJ0"/>
<feature type="compositionally biased region" description="Low complexity" evidence="1">
    <location>
        <begin position="186"/>
        <end position="222"/>
    </location>
</feature>
<organism evidence="2 3">
    <name type="scientific">Microbotryum intermedium</name>
    <dbReference type="NCBI Taxonomy" id="269621"/>
    <lineage>
        <taxon>Eukaryota</taxon>
        <taxon>Fungi</taxon>
        <taxon>Dikarya</taxon>
        <taxon>Basidiomycota</taxon>
        <taxon>Pucciniomycotina</taxon>
        <taxon>Microbotryomycetes</taxon>
        <taxon>Microbotryales</taxon>
        <taxon>Microbotryaceae</taxon>
        <taxon>Microbotryum</taxon>
    </lineage>
</organism>
<feature type="compositionally biased region" description="Low complexity" evidence="1">
    <location>
        <begin position="538"/>
        <end position="548"/>
    </location>
</feature>
<dbReference type="OrthoDB" id="2537270at2759"/>
<feature type="region of interest" description="Disordered" evidence="1">
    <location>
        <begin position="524"/>
        <end position="690"/>
    </location>
</feature>
<feature type="region of interest" description="Disordered" evidence="1">
    <location>
        <begin position="171"/>
        <end position="248"/>
    </location>
</feature>
<dbReference type="EMBL" id="FMSP01000005">
    <property type="protein sequence ID" value="SCV70517.1"/>
    <property type="molecule type" value="Genomic_DNA"/>
</dbReference>
<name>A0A238FBJ0_9BASI</name>
<protein>
    <submittedName>
        <fullName evidence="2">BQ2448_1911 protein</fullName>
    </submittedName>
</protein>
<feature type="compositionally biased region" description="Low complexity" evidence="1">
    <location>
        <begin position="236"/>
        <end position="248"/>
    </location>
</feature>
<feature type="compositionally biased region" description="Polar residues" evidence="1">
    <location>
        <begin position="171"/>
        <end position="185"/>
    </location>
</feature>
<feature type="compositionally biased region" description="Low complexity" evidence="1">
    <location>
        <begin position="623"/>
        <end position="644"/>
    </location>
</feature>
<feature type="compositionally biased region" description="Low complexity" evidence="1">
    <location>
        <begin position="708"/>
        <end position="721"/>
    </location>
</feature>
<proteinExistence type="predicted"/>
<dbReference type="Proteomes" id="UP000198372">
    <property type="component" value="Unassembled WGS sequence"/>
</dbReference>
<evidence type="ECO:0000256" key="1">
    <source>
        <dbReference type="SAM" id="MobiDB-lite"/>
    </source>
</evidence>
<feature type="region of interest" description="Disordered" evidence="1">
    <location>
        <begin position="704"/>
        <end position="731"/>
    </location>
</feature>
<keyword evidence="3" id="KW-1185">Reference proteome</keyword>
<feature type="compositionally biased region" description="Low complexity" evidence="1">
    <location>
        <begin position="659"/>
        <end position="669"/>
    </location>
</feature>
<gene>
    <name evidence="2" type="ORF">BQ2448_1911</name>
</gene>
<dbReference type="STRING" id="269621.A0A238FBJ0"/>
<evidence type="ECO:0000313" key="3">
    <source>
        <dbReference type="Proteomes" id="UP000198372"/>
    </source>
</evidence>
<evidence type="ECO:0000313" key="2">
    <source>
        <dbReference type="EMBL" id="SCV70517.1"/>
    </source>
</evidence>
<sequence>MAPVARQDEPAVVNVLRSPIARTSQGVFVGSLIQTRHLVALVRKTSLLRRPIECTTDRVHDRSTLKRARQSMVAAASITSTGSSSATTANASTAAAYLDDDMHNSFFSLGAIPWHTVDLTSSSASTSPGALPHLASGSLSLSGSRSAPGASVSAIALDPFAPTSWALDPTNWSSQPHASTSNNPISDSPFRFSPLPLPSPNLLGVPNPANPLTNTPATTTLPFPNSDTTSHPHHAPQTSSPPFHSSTHPFINSHDYPASFFSLLTSPPIQSTELADVTAGATGPSSAELTHGAPLTDVKPVLDTHPVMCEGHNLVNIDDMHSSGVEGMANPSLMFDFDPVPSTQLQQQRQQQHHSSRLFDNHATAYSASASTSQYYSPAEFANLFALASRSSAISAPSATVTPLAAAGLEHLSDLDYKERNPNDSIHLSQHSLFGRLQSSTSAHLMGGCTPSAFSFQSDLDHLTAGTGGEDTPATSIDEAMSSGQDFKGFLDNNGVFLPQSLLDGGLHEGDPLCLADQRTWLSSPGSNDSNEAELANAATTGSSVSRSSARKRKRSKTANEAEETVEHLQTGRGQGRGQRRSRTSSGNTSHASATDAERLAPWSNASRRGAIEPSEPSTASHATNGNTKTTTTTTAAIATKATTEMPTSSRGSRKKKSSSSSNTASSEASSRKRGGSEVPAVEDDPTIRPYACNWPQCPVRLRSLDQRSPSRSGSSSAAGPGDDDFSTPPSDEIRFRTIRELREHCAEHTRDGLEGGETPFRCALYPCDETFKSLAGLRFHFQNASANGHFFVSCGDEEPTTTEEVPAPKKFKLCVQPSGKSEKCPIRGCAKAFRQPAGLSYHLAHTPNHDVSESMLASFSGTLQSKTKWWFAKVGRTFVTG</sequence>
<accession>A0A238FBJ0</accession>
<reference evidence="3" key="1">
    <citation type="submission" date="2016-09" db="EMBL/GenBank/DDBJ databases">
        <authorList>
            <person name="Jeantristanb JTB J.-T."/>
            <person name="Ricardo R."/>
        </authorList>
    </citation>
    <scope>NUCLEOTIDE SEQUENCE [LARGE SCALE GENOMIC DNA]</scope>
</reference>